<dbReference type="InterPro" id="IPR015946">
    <property type="entry name" value="KH_dom-like_a/b"/>
</dbReference>
<keyword evidence="1 2" id="KW-0690">Ribosome biogenesis</keyword>
<dbReference type="GO" id="GO:0005829">
    <property type="term" value="C:cytosol"/>
    <property type="evidence" value="ECO:0007669"/>
    <property type="project" value="TreeGrafter"/>
</dbReference>
<proteinExistence type="inferred from homology"/>
<evidence type="ECO:0000256" key="1">
    <source>
        <dbReference type="ARBA" id="ARBA00022517"/>
    </source>
</evidence>
<dbReference type="NCBIfam" id="TIGR00082">
    <property type="entry name" value="rbfA"/>
    <property type="match status" value="1"/>
</dbReference>
<evidence type="ECO:0000313" key="3">
    <source>
        <dbReference type="EMBL" id="PIP23451.1"/>
    </source>
</evidence>
<dbReference type="Pfam" id="PF02033">
    <property type="entry name" value="RBFA"/>
    <property type="match status" value="1"/>
</dbReference>
<evidence type="ECO:0000313" key="4">
    <source>
        <dbReference type="Proteomes" id="UP000230273"/>
    </source>
</evidence>
<dbReference type="AlphaFoldDB" id="A0A2G9YYC6"/>
<dbReference type="EMBL" id="PCRP01000053">
    <property type="protein sequence ID" value="PIP23451.1"/>
    <property type="molecule type" value="Genomic_DNA"/>
</dbReference>
<accession>A0A2G9YYC6</accession>
<evidence type="ECO:0000256" key="2">
    <source>
        <dbReference type="HAMAP-Rule" id="MF_00003"/>
    </source>
</evidence>
<reference evidence="3 4" key="1">
    <citation type="submission" date="2017-09" db="EMBL/GenBank/DDBJ databases">
        <title>Depth-based differentiation of microbial function through sediment-hosted aquifers and enrichment of novel symbionts in the deep terrestrial subsurface.</title>
        <authorList>
            <person name="Probst A.J."/>
            <person name="Ladd B."/>
            <person name="Jarett J.K."/>
            <person name="Geller-Mcgrath D.E."/>
            <person name="Sieber C.M."/>
            <person name="Emerson J.B."/>
            <person name="Anantharaman K."/>
            <person name="Thomas B.C."/>
            <person name="Malmstrom R."/>
            <person name="Stieglmeier M."/>
            <person name="Klingl A."/>
            <person name="Woyke T."/>
            <person name="Ryan C.M."/>
            <person name="Banfield J.F."/>
        </authorList>
    </citation>
    <scope>NUCLEOTIDE SEQUENCE [LARGE SCALE GENOMIC DNA]</scope>
    <source>
        <strain evidence="3">CG23_combo_of_CG06-09_8_20_14_all_38_19</strain>
    </source>
</reference>
<dbReference type="SUPFAM" id="SSF89919">
    <property type="entry name" value="Ribosome-binding factor A, RbfA"/>
    <property type="match status" value="1"/>
</dbReference>
<dbReference type="PANTHER" id="PTHR33515">
    <property type="entry name" value="RIBOSOME-BINDING FACTOR A, CHLOROPLASTIC-RELATED"/>
    <property type="match status" value="1"/>
</dbReference>
<dbReference type="GO" id="GO:0043024">
    <property type="term" value="F:ribosomal small subunit binding"/>
    <property type="evidence" value="ECO:0007669"/>
    <property type="project" value="TreeGrafter"/>
</dbReference>
<keyword evidence="2" id="KW-0963">Cytoplasm</keyword>
<dbReference type="PANTHER" id="PTHR33515:SF1">
    <property type="entry name" value="RIBOSOME-BINDING FACTOR A, CHLOROPLASTIC-RELATED"/>
    <property type="match status" value="1"/>
</dbReference>
<comment type="function">
    <text evidence="2">One of several proteins that assist in the late maturation steps of the functional core of the 30S ribosomal subunit. Associates with free 30S ribosomal subunits (but not with 30S subunits that are part of 70S ribosomes or polysomes). Required for efficient processing of 16S rRNA. May interact with the 5'-terminal helix region of 16S rRNA.</text>
</comment>
<dbReference type="HAMAP" id="MF_00003">
    <property type="entry name" value="RbfA"/>
    <property type="match status" value="1"/>
</dbReference>
<dbReference type="GO" id="GO:0030490">
    <property type="term" value="P:maturation of SSU-rRNA"/>
    <property type="evidence" value="ECO:0007669"/>
    <property type="project" value="UniProtKB-UniRule"/>
</dbReference>
<dbReference type="Gene3D" id="3.30.300.20">
    <property type="match status" value="1"/>
</dbReference>
<comment type="subunit">
    <text evidence="2">Monomer. Binds 30S ribosomal subunits, but not 50S ribosomal subunits or 70S ribosomes.</text>
</comment>
<dbReference type="InterPro" id="IPR023799">
    <property type="entry name" value="RbfA_dom_sf"/>
</dbReference>
<organism evidence="3 4">
    <name type="scientific">Candidatus Nealsonbacteria bacterium CG23_combo_of_CG06-09_8_20_14_all_38_19</name>
    <dbReference type="NCBI Taxonomy" id="1974721"/>
    <lineage>
        <taxon>Bacteria</taxon>
        <taxon>Candidatus Nealsoniibacteriota</taxon>
    </lineage>
</organism>
<sequence length="118" mass="13779">MKERIQRVNELIRREISQILLKEGDFPPDILVTVTRVETSANLIQAKVWISVLPESKGKQVFKILNRQVYEIQQRINKKLKMRPVPKIIFREDKQIVKASRVEELLEQIEGGSETVSK</sequence>
<name>A0A2G9YYC6_9BACT</name>
<gene>
    <name evidence="2 3" type="primary">rbfA</name>
    <name evidence="3" type="ORF">COX36_03250</name>
</gene>
<comment type="subcellular location">
    <subcellularLocation>
        <location evidence="2">Cytoplasm</location>
    </subcellularLocation>
</comment>
<comment type="caution">
    <text evidence="3">The sequence shown here is derived from an EMBL/GenBank/DDBJ whole genome shotgun (WGS) entry which is preliminary data.</text>
</comment>
<dbReference type="Proteomes" id="UP000230273">
    <property type="component" value="Unassembled WGS sequence"/>
</dbReference>
<protein>
    <recommendedName>
        <fullName evidence="2">Ribosome-binding factor A</fullName>
    </recommendedName>
</protein>
<comment type="similarity">
    <text evidence="2">Belongs to the RbfA family.</text>
</comment>
<dbReference type="InterPro" id="IPR020053">
    <property type="entry name" value="Ribosome-bd_factorA_CS"/>
</dbReference>
<dbReference type="PROSITE" id="PS01319">
    <property type="entry name" value="RBFA"/>
    <property type="match status" value="1"/>
</dbReference>
<dbReference type="InterPro" id="IPR000238">
    <property type="entry name" value="RbfA"/>
</dbReference>